<keyword evidence="1" id="KW-0732">Signal</keyword>
<dbReference type="RefSeq" id="WP_394840760.1">
    <property type="nucleotide sequence ID" value="NZ_CP089982.1"/>
</dbReference>
<gene>
    <name evidence="2" type="ORF">LZC95_27260</name>
</gene>
<dbReference type="Gene3D" id="2.130.10.130">
    <property type="entry name" value="Integrin alpha, N-terminal"/>
    <property type="match status" value="2"/>
</dbReference>
<dbReference type="SUPFAM" id="SSF69318">
    <property type="entry name" value="Integrin alpha N-terminal domain"/>
    <property type="match status" value="3"/>
</dbReference>
<proteinExistence type="predicted"/>
<dbReference type="EMBL" id="CP089982">
    <property type="protein sequence ID" value="WXA90147.1"/>
    <property type="molecule type" value="Genomic_DNA"/>
</dbReference>
<dbReference type="Pfam" id="PF13517">
    <property type="entry name" value="FG-GAP_3"/>
    <property type="match status" value="7"/>
</dbReference>
<evidence type="ECO:0000313" key="3">
    <source>
        <dbReference type="Proteomes" id="UP001379533"/>
    </source>
</evidence>
<dbReference type="PANTHER" id="PTHR46580">
    <property type="entry name" value="SENSOR KINASE-RELATED"/>
    <property type="match status" value="1"/>
</dbReference>
<dbReference type="InterPro" id="IPR028994">
    <property type="entry name" value="Integrin_alpha_N"/>
</dbReference>
<sequence>MLTGRGEVLAGASVYGRMGEFDRQKLLVGCISLGLLVCTVGCVSESEPQDHGTSSLASEAAAVCTGAMNLPGLPLIPGALGSVTTADLNGDGKGDLIGTNGSISVRLGQGGGAFGPAVDYPAGSGAVAVVVADLNADGKPDLAAANYASANVSVLLNQGNGTFAAAVNYPVGKGSIALAAGDLNRDGRPDLAVVNYEDSTVSVLKNKGKGTFAAKVDYSFANNPTSVAVADFTGDGWPDLVLTSSYHYKGYITVHPNHLGTFKPFEDNIPLLEFDEPVDPRSVIGTDLSGDGKPDIAVANTHSGTVTVWVNKGRAKFDYGVDYKVGDSNVYVQSLAAADLTGDGKPELVTVNGFVNVLTNQGGGTFAASPVTYEGADYPVSVAAGEMTGDGKSDLVVAYSGTSGTSLFVNQGSGTFAAPTLYPMFDGSDASPVVADLTGDGKPEIIGRNGTSFRVRTNLGNGAFGPEIYYPVSGGSFFAGPMTAADFSGDGKNDLAYGIPGGVTVMLNRGDGTFSNFNYNAYSQFMVAADLTGDGKIDIALAAEPDSNVRDVVTVLVNKGDGTFAPPVVYQVGYNSPSGFAAADVTGDGKTDLILASYGMLSVMPNRGDGTFGAKVDYAVGNDHGPVVAADLTGDGKPDLATLRSDGIVSVVVNQGDGTFGPKVDYVLGSPVASLAAADLSGDGKLDLVVPGYQSGYARSRVSVLLNQGNGTFGAPIDYAAGYSPDSVVAADLTGDGRLDLLVAGGGFSVLPFAGCVP</sequence>
<dbReference type="InterPro" id="IPR013517">
    <property type="entry name" value="FG-GAP"/>
</dbReference>
<protein>
    <submittedName>
        <fullName evidence="2">VCBS repeat-containing protein</fullName>
    </submittedName>
</protein>
<keyword evidence="3" id="KW-1185">Reference proteome</keyword>
<evidence type="ECO:0000256" key="1">
    <source>
        <dbReference type="ARBA" id="ARBA00022729"/>
    </source>
</evidence>
<name>A0ABZ2JUX5_9BACT</name>
<reference evidence="2 3" key="1">
    <citation type="submission" date="2021-12" db="EMBL/GenBank/DDBJ databases">
        <title>Discovery of the Pendulisporaceae a myxobacterial family with distinct sporulation behavior and unique specialized metabolism.</title>
        <authorList>
            <person name="Garcia R."/>
            <person name="Popoff A."/>
            <person name="Bader C.D."/>
            <person name="Loehr J."/>
            <person name="Walesch S."/>
            <person name="Walt C."/>
            <person name="Boldt J."/>
            <person name="Bunk B."/>
            <person name="Haeckl F.J.F.P.J."/>
            <person name="Gunesch A.P."/>
            <person name="Birkelbach J."/>
            <person name="Nuebel U."/>
            <person name="Pietschmann T."/>
            <person name="Bach T."/>
            <person name="Mueller R."/>
        </authorList>
    </citation>
    <scope>NUCLEOTIDE SEQUENCE [LARGE SCALE GENOMIC DNA]</scope>
    <source>
        <strain evidence="2 3">MSr12523</strain>
    </source>
</reference>
<dbReference type="Proteomes" id="UP001379533">
    <property type="component" value="Chromosome"/>
</dbReference>
<dbReference type="Gene3D" id="2.30.30.100">
    <property type="match status" value="3"/>
</dbReference>
<accession>A0ABZ2JUX5</accession>
<organism evidence="2 3">
    <name type="scientific">Pendulispora brunnea</name>
    <dbReference type="NCBI Taxonomy" id="2905690"/>
    <lineage>
        <taxon>Bacteria</taxon>
        <taxon>Pseudomonadati</taxon>
        <taxon>Myxococcota</taxon>
        <taxon>Myxococcia</taxon>
        <taxon>Myxococcales</taxon>
        <taxon>Sorangiineae</taxon>
        <taxon>Pendulisporaceae</taxon>
        <taxon>Pendulispora</taxon>
    </lineage>
</organism>
<evidence type="ECO:0000313" key="2">
    <source>
        <dbReference type="EMBL" id="WXA90147.1"/>
    </source>
</evidence>